<reference evidence="4" key="1">
    <citation type="submission" date="2021-10" db="EMBL/GenBank/DDBJ databases">
        <title>Tropical sea cucumber genome reveals ecological adaptation and Cuvierian tubules defense mechanism.</title>
        <authorList>
            <person name="Chen T."/>
        </authorList>
    </citation>
    <scope>NUCLEOTIDE SEQUENCE</scope>
    <source>
        <strain evidence="4">Nanhai2018</strain>
        <tissue evidence="4">Muscle</tissue>
    </source>
</reference>
<dbReference type="GO" id="GO:0003838">
    <property type="term" value="F:sterol 24-C-methyltransferase activity"/>
    <property type="evidence" value="ECO:0007669"/>
    <property type="project" value="TreeGrafter"/>
</dbReference>
<feature type="domain" description="Methyltransferase type 11" evidence="3">
    <location>
        <begin position="31"/>
        <end position="131"/>
    </location>
</feature>
<evidence type="ECO:0000313" key="5">
    <source>
        <dbReference type="Proteomes" id="UP001152320"/>
    </source>
</evidence>
<sequence>MQKSLFRTKLSKDLIRQAVLHCDIQPDDSVLELGFGPGFGLKFAAECVKSGTGKVYGTDHSPDMVEEATKLIQKENLLENVELRLGDVHELFYKDESMDIVFHVNCYYFWDDRQKAITGIHRVLKYGGKMVTVFYKNDLVKAVEAGVLTKEEVDFERYMDELKLYNLCDVRMEEFNHTDSDATYVVIFAHKR</sequence>
<dbReference type="Gene3D" id="3.40.50.150">
    <property type="entry name" value="Vaccinia Virus protein VP39"/>
    <property type="match status" value="1"/>
</dbReference>
<accession>A0A9Q0YEK7</accession>
<keyword evidence="1" id="KW-0808">Transferase</keyword>
<organism evidence="4 5">
    <name type="scientific">Holothuria leucospilota</name>
    <name type="common">Black long sea cucumber</name>
    <name type="synonym">Mertensiothuria leucospilota</name>
    <dbReference type="NCBI Taxonomy" id="206669"/>
    <lineage>
        <taxon>Eukaryota</taxon>
        <taxon>Metazoa</taxon>
        <taxon>Echinodermata</taxon>
        <taxon>Eleutherozoa</taxon>
        <taxon>Echinozoa</taxon>
        <taxon>Holothuroidea</taxon>
        <taxon>Aspidochirotacea</taxon>
        <taxon>Aspidochirotida</taxon>
        <taxon>Holothuriidae</taxon>
        <taxon>Holothuria</taxon>
    </lineage>
</organism>
<keyword evidence="4" id="KW-0489">Methyltransferase</keyword>
<dbReference type="OrthoDB" id="10250730at2759"/>
<proteinExistence type="inferred from homology"/>
<evidence type="ECO:0000259" key="3">
    <source>
        <dbReference type="Pfam" id="PF08241"/>
    </source>
</evidence>
<evidence type="ECO:0000256" key="1">
    <source>
        <dbReference type="ARBA" id="ARBA00022679"/>
    </source>
</evidence>
<evidence type="ECO:0000313" key="4">
    <source>
        <dbReference type="EMBL" id="KAJ8019920.1"/>
    </source>
</evidence>
<gene>
    <name evidence="4" type="ORF">HOLleu_41706</name>
</gene>
<dbReference type="InterPro" id="IPR050447">
    <property type="entry name" value="Erg6_SMT_methyltransf"/>
</dbReference>
<dbReference type="AlphaFoldDB" id="A0A9Q0YEK7"/>
<name>A0A9Q0YEK7_HOLLE</name>
<dbReference type="PANTHER" id="PTHR44068">
    <property type="entry name" value="ZGC:194242"/>
    <property type="match status" value="1"/>
</dbReference>
<dbReference type="Proteomes" id="UP001152320">
    <property type="component" value="Chromosome 23"/>
</dbReference>
<keyword evidence="5" id="KW-1185">Reference proteome</keyword>
<dbReference type="CDD" id="cd02440">
    <property type="entry name" value="AdoMet_MTases"/>
    <property type="match status" value="1"/>
</dbReference>
<dbReference type="GO" id="GO:0005783">
    <property type="term" value="C:endoplasmic reticulum"/>
    <property type="evidence" value="ECO:0007669"/>
    <property type="project" value="TreeGrafter"/>
</dbReference>
<comment type="similarity">
    <text evidence="2">Belongs to the class I-like SAM-binding methyltransferase superfamily. Erg6/SMT family.</text>
</comment>
<dbReference type="GO" id="GO:0032259">
    <property type="term" value="P:methylation"/>
    <property type="evidence" value="ECO:0007669"/>
    <property type="project" value="UniProtKB-KW"/>
</dbReference>
<protein>
    <submittedName>
        <fullName evidence="4">Methyltransferase-like C25B8.10</fullName>
    </submittedName>
</protein>
<evidence type="ECO:0000256" key="2">
    <source>
        <dbReference type="ARBA" id="ARBA00038188"/>
    </source>
</evidence>
<comment type="caution">
    <text evidence="4">The sequence shown here is derived from an EMBL/GenBank/DDBJ whole genome shotgun (WGS) entry which is preliminary data.</text>
</comment>
<dbReference type="InterPro" id="IPR029063">
    <property type="entry name" value="SAM-dependent_MTases_sf"/>
</dbReference>
<dbReference type="InterPro" id="IPR013216">
    <property type="entry name" value="Methyltransf_11"/>
</dbReference>
<dbReference type="Pfam" id="PF08241">
    <property type="entry name" value="Methyltransf_11"/>
    <property type="match status" value="1"/>
</dbReference>
<dbReference type="GO" id="GO:0016126">
    <property type="term" value="P:sterol biosynthetic process"/>
    <property type="evidence" value="ECO:0007669"/>
    <property type="project" value="TreeGrafter"/>
</dbReference>
<dbReference type="SUPFAM" id="SSF53335">
    <property type="entry name" value="S-adenosyl-L-methionine-dependent methyltransferases"/>
    <property type="match status" value="1"/>
</dbReference>
<dbReference type="EMBL" id="JAIZAY010000023">
    <property type="protein sequence ID" value="KAJ8019920.1"/>
    <property type="molecule type" value="Genomic_DNA"/>
</dbReference>
<dbReference type="PANTHER" id="PTHR44068:SF1">
    <property type="entry name" value="HYPOTHETICAL LOC100005854"/>
    <property type="match status" value="1"/>
</dbReference>